<name>A0AA35K1G5_9SAUR</name>
<sequence>MLKSYLRQETLELILKLVLSQKDRKTIFHVCSRTQEVTETKPKPNNFLRY</sequence>
<dbReference type="AlphaFoldDB" id="A0AA35K1G5"/>
<dbReference type="EMBL" id="OX395128">
    <property type="protein sequence ID" value="CAI5769755.1"/>
    <property type="molecule type" value="Genomic_DNA"/>
</dbReference>
<protein>
    <submittedName>
        <fullName evidence="1">Uncharacterized protein</fullName>
    </submittedName>
</protein>
<gene>
    <name evidence="1" type="ORF">PODLI_1B002795</name>
</gene>
<reference evidence="1" key="1">
    <citation type="submission" date="2022-12" db="EMBL/GenBank/DDBJ databases">
        <authorList>
            <person name="Alioto T."/>
            <person name="Alioto T."/>
            <person name="Gomez Garrido J."/>
        </authorList>
    </citation>
    <scope>NUCLEOTIDE SEQUENCE</scope>
</reference>
<proteinExistence type="predicted"/>
<evidence type="ECO:0000313" key="2">
    <source>
        <dbReference type="Proteomes" id="UP001178461"/>
    </source>
</evidence>
<keyword evidence="2" id="KW-1185">Reference proteome</keyword>
<accession>A0AA35K1G5</accession>
<dbReference type="Proteomes" id="UP001178461">
    <property type="component" value="Chromosome 3"/>
</dbReference>
<organism evidence="1 2">
    <name type="scientific">Podarcis lilfordi</name>
    <name type="common">Lilford's wall lizard</name>
    <dbReference type="NCBI Taxonomy" id="74358"/>
    <lineage>
        <taxon>Eukaryota</taxon>
        <taxon>Metazoa</taxon>
        <taxon>Chordata</taxon>
        <taxon>Craniata</taxon>
        <taxon>Vertebrata</taxon>
        <taxon>Euteleostomi</taxon>
        <taxon>Lepidosauria</taxon>
        <taxon>Squamata</taxon>
        <taxon>Bifurcata</taxon>
        <taxon>Unidentata</taxon>
        <taxon>Episquamata</taxon>
        <taxon>Laterata</taxon>
        <taxon>Lacertibaenia</taxon>
        <taxon>Lacertidae</taxon>
        <taxon>Podarcis</taxon>
    </lineage>
</organism>
<evidence type="ECO:0000313" key="1">
    <source>
        <dbReference type="EMBL" id="CAI5769755.1"/>
    </source>
</evidence>